<sequence length="106" mass="11465">MRAGPLDRRCSLLRSEEVRRQGGGASVAWVDAGKVWAEITLPTGRIAAVAAQLSTVVTAEIRVRFRKTIVAGMRVVCGDTTYLIEAALPDKARAMMRLLCSNVPNP</sequence>
<name>A0ACD4PD66_9PSED</name>
<evidence type="ECO:0000313" key="1">
    <source>
        <dbReference type="EMBL" id="WAP65475.1"/>
    </source>
</evidence>
<protein>
    <submittedName>
        <fullName evidence="1">Phage head closure protein</fullName>
    </submittedName>
</protein>
<keyword evidence="2" id="KW-1185">Reference proteome</keyword>
<evidence type="ECO:0000313" key="2">
    <source>
        <dbReference type="Proteomes" id="UP001163982"/>
    </source>
</evidence>
<gene>
    <name evidence="1" type="ORF">OZ911_08755</name>
</gene>
<proteinExistence type="predicted"/>
<reference evidence="1" key="1">
    <citation type="journal article" date="2024" name="Int. J. Syst. Evol. Microbiol.">
        <title>Pseudomonas fortuita sp. nov., isolated from the endosphere of a wild yam.</title>
        <authorList>
            <person name="Carlier A."/>
            <person name="Beaumel M."/>
            <person name="Moreau S."/>
            <person name="Acar T."/>
            <person name="Sana T.G."/>
            <person name="Cnockaert M."/>
            <person name="Vandamme P."/>
        </authorList>
    </citation>
    <scope>NUCLEOTIDE SEQUENCE</scope>
    <source>
        <strain evidence="1">GMI12077</strain>
    </source>
</reference>
<accession>A0ACD4PD66</accession>
<dbReference type="Proteomes" id="UP001163982">
    <property type="component" value="Chromosome"/>
</dbReference>
<organism evidence="1 2">
    <name type="scientific">Pseudomonas fortuita</name>
    <dbReference type="NCBI Taxonomy" id="3233375"/>
    <lineage>
        <taxon>Bacteria</taxon>
        <taxon>Pseudomonadati</taxon>
        <taxon>Pseudomonadota</taxon>
        <taxon>Gammaproteobacteria</taxon>
        <taxon>Pseudomonadales</taxon>
        <taxon>Pseudomonadaceae</taxon>
        <taxon>Pseudomonas</taxon>
    </lineage>
</organism>
<dbReference type="EMBL" id="CP114035">
    <property type="protein sequence ID" value="WAP65475.1"/>
    <property type="molecule type" value="Genomic_DNA"/>
</dbReference>